<dbReference type="SMART" id="SM00249">
    <property type="entry name" value="PHD"/>
    <property type="match status" value="3"/>
</dbReference>
<dbReference type="InterPro" id="IPR034732">
    <property type="entry name" value="EPHD"/>
</dbReference>
<evidence type="ECO:0000256" key="8">
    <source>
        <dbReference type="ARBA" id="ARBA00023242"/>
    </source>
</evidence>
<feature type="non-terminal residue" evidence="13">
    <location>
        <position position="378"/>
    </location>
</feature>
<keyword evidence="6" id="KW-0805">Transcription regulation</keyword>
<keyword evidence="3" id="KW-0677">Repeat</keyword>
<evidence type="ECO:0000256" key="9">
    <source>
        <dbReference type="PROSITE-ProRule" id="PRU00146"/>
    </source>
</evidence>
<dbReference type="Proteomes" id="UP000522270">
    <property type="component" value="Unassembled WGS sequence"/>
</dbReference>
<gene>
    <name evidence="13" type="primary">Kmt2d_2</name>
    <name evidence="13" type="ORF">PTEBUR_R15539</name>
</gene>
<feature type="compositionally biased region" description="Pro residues" evidence="10">
    <location>
        <begin position="276"/>
        <end position="306"/>
    </location>
</feature>
<keyword evidence="14" id="KW-1185">Reference proteome</keyword>
<dbReference type="Gene3D" id="3.30.40.10">
    <property type="entry name" value="Zinc/RING finger domain, C3HC4 (zinc finger)"/>
    <property type="match status" value="3"/>
</dbReference>
<dbReference type="EMBL" id="VYZE01003524">
    <property type="protein sequence ID" value="NWU73398.1"/>
    <property type="molecule type" value="Genomic_DNA"/>
</dbReference>
<dbReference type="InterPro" id="IPR019786">
    <property type="entry name" value="Zinc_finger_PHD-type_CS"/>
</dbReference>
<dbReference type="PANTHER" id="PTHR45888:SF2">
    <property type="entry name" value="HISTONE-LYSINE N-METHYLTRANSFERASE 2D"/>
    <property type="match status" value="1"/>
</dbReference>
<dbReference type="PROSITE" id="PS50016">
    <property type="entry name" value="ZF_PHD_2"/>
    <property type="match status" value="1"/>
</dbReference>
<evidence type="ECO:0000256" key="5">
    <source>
        <dbReference type="ARBA" id="ARBA00022833"/>
    </source>
</evidence>
<proteinExistence type="predicted"/>
<evidence type="ECO:0000313" key="14">
    <source>
        <dbReference type="Proteomes" id="UP000522270"/>
    </source>
</evidence>
<evidence type="ECO:0000313" key="13">
    <source>
        <dbReference type="EMBL" id="NWU73398.1"/>
    </source>
</evidence>
<dbReference type="Pfam" id="PF00628">
    <property type="entry name" value="PHD"/>
    <property type="match status" value="1"/>
</dbReference>
<evidence type="ECO:0000256" key="6">
    <source>
        <dbReference type="ARBA" id="ARBA00023015"/>
    </source>
</evidence>
<keyword evidence="5" id="KW-0862">Zinc</keyword>
<dbReference type="OrthoDB" id="308383at2759"/>
<evidence type="ECO:0000256" key="10">
    <source>
        <dbReference type="SAM" id="MobiDB-lite"/>
    </source>
</evidence>
<dbReference type="GO" id="GO:0045944">
    <property type="term" value="P:positive regulation of transcription by RNA polymerase II"/>
    <property type="evidence" value="ECO:0007669"/>
    <property type="project" value="TreeGrafter"/>
</dbReference>
<keyword evidence="13" id="KW-0489">Methyltransferase</keyword>
<keyword evidence="4 9" id="KW-0863">Zinc-finger</keyword>
<dbReference type="CDD" id="cd15509">
    <property type="entry name" value="PHD1_KMT2C_like"/>
    <property type="match status" value="1"/>
</dbReference>
<dbReference type="GO" id="GO:0044666">
    <property type="term" value="C:MLL3/4 complex"/>
    <property type="evidence" value="ECO:0007669"/>
    <property type="project" value="TreeGrafter"/>
</dbReference>
<keyword evidence="2" id="KW-0479">Metal-binding</keyword>
<evidence type="ECO:0000259" key="11">
    <source>
        <dbReference type="PROSITE" id="PS50016"/>
    </source>
</evidence>
<dbReference type="InterPro" id="IPR001965">
    <property type="entry name" value="Znf_PHD"/>
</dbReference>
<dbReference type="InterPro" id="IPR019787">
    <property type="entry name" value="Znf_PHD-finger"/>
</dbReference>
<dbReference type="SUPFAM" id="SSF57903">
    <property type="entry name" value="FYVE/PHD zinc finger"/>
    <property type="match status" value="2"/>
</dbReference>
<dbReference type="PROSITE" id="PS51805">
    <property type="entry name" value="EPHD"/>
    <property type="match status" value="1"/>
</dbReference>
<organism evidence="13 14">
    <name type="scientific">Pterocles burchelli</name>
    <dbReference type="NCBI Taxonomy" id="2585816"/>
    <lineage>
        <taxon>Eukaryota</taxon>
        <taxon>Metazoa</taxon>
        <taxon>Chordata</taxon>
        <taxon>Craniata</taxon>
        <taxon>Vertebrata</taxon>
        <taxon>Euteleostomi</taxon>
        <taxon>Archelosauria</taxon>
        <taxon>Archosauria</taxon>
        <taxon>Dinosauria</taxon>
        <taxon>Saurischia</taxon>
        <taxon>Theropoda</taxon>
        <taxon>Coelurosauria</taxon>
        <taxon>Aves</taxon>
        <taxon>Neognathae</taxon>
        <taxon>Neoaves</taxon>
        <taxon>Columbimorphae</taxon>
        <taxon>Pterocliformes</taxon>
        <taxon>Pteroclidae</taxon>
        <taxon>Pterocles</taxon>
    </lineage>
</organism>
<dbReference type="AlphaFoldDB" id="A0A7K5Z6S7"/>
<dbReference type="PANTHER" id="PTHR45888">
    <property type="entry name" value="HL01030P-RELATED"/>
    <property type="match status" value="1"/>
</dbReference>
<dbReference type="PROSITE" id="PS01359">
    <property type="entry name" value="ZF_PHD_1"/>
    <property type="match status" value="1"/>
</dbReference>
<comment type="caution">
    <text evidence="13">The sequence shown here is derived from an EMBL/GenBank/DDBJ whole genome shotgun (WGS) entry which is preliminary data.</text>
</comment>
<evidence type="ECO:0000256" key="4">
    <source>
        <dbReference type="ARBA" id="ARBA00022771"/>
    </source>
</evidence>
<dbReference type="InterPro" id="IPR013083">
    <property type="entry name" value="Znf_RING/FYVE/PHD"/>
</dbReference>
<dbReference type="GO" id="GO:0003713">
    <property type="term" value="F:transcription coactivator activity"/>
    <property type="evidence" value="ECO:0007669"/>
    <property type="project" value="TreeGrafter"/>
</dbReference>
<evidence type="ECO:0000256" key="7">
    <source>
        <dbReference type="ARBA" id="ARBA00023163"/>
    </source>
</evidence>
<keyword evidence="13" id="KW-0808">Transferase</keyword>
<feature type="region of interest" description="Disordered" evidence="10">
    <location>
        <begin position="199"/>
        <end position="378"/>
    </location>
</feature>
<feature type="domain" description="PHD-type" evidence="11">
    <location>
        <begin position="64"/>
        <end position="114"/>
    </location>
</feature>
<keyword evidence="7" id="KW-0804">Transcription</keyword>
<sequence length="378" mass="40923">TPLGSCFQKCEHCRRLPPTIPCRAAGCPRLYHFPPPAAAGCFQSMKTLRLLCPPHVAEAVQMEDARCSVCDGPGELRDLVFCPPCGQHYHGGCLDIALTPPPRSGWQCPECKVPDPCPPPHRQPGQDPMMLVCEAPPQGYHTFCMAPAIQGLPPPPWKCKNCRVCSDCGRRPAELDPGCRPPRSYSVCEGCQQRRDAEDARVAPARPESPAQTLVSPDRSEMSEDPPPPPQPEPVGCDEETQLPPDPKEAPPGDGDSPPSDPPPVEVPPDELSLEKPPPPPQPPEEPPPLVLPSEEPPPLVLPPDEPPPDELPLDPPSLDEPPLDRPLLEEPPPPEPPLDEPPHDEQPLEDPPLDTAPLDELPPDKPPLPPSPPEELP</sequence>
<protein>
    <submittedName>
        <fullName evidence="13">KMT2D methyltransferase</fullName>
    </submittedName>
</protein>
<evidence type="ECO:0000256" key="2">
    <source>
        <dbReference type="ARBA" id="ARBA00022723"/>
    </source>
</evidence>
<reference evidence="13 14" key="1">
    <citation type="submission" date="2019-09" db="EMBL/GenBank/DDBJ databases">
        <title>Bird 10,000 Genomes (B10K) Project - Family phase.</title>
        <authorList>
            <person name="Zhang G."/>
        </authorList>
    </citation>
    <scope>NUCLEOTIDE SEQUENCE [LARGE SCALE GENOMIC DNA]</scope>
    <source>
        <strain evidence="13">B10K-DU-027-49</strain>
        <tissue evidence="13">Muscle</tissue>
    </source>
</reference>
<dbReference type="GO" id="GO:0032259">
    <property type="term" value="P:methylation"/>
    <property type="evidence" value="ECO:0007669"/>
    <property type="project" value="UniProtKB-KW"/>
</dbReference>
<keyword evidence="8" id="KW-0539">Nucleus</keyword>
<feature type="compositionally biased region" description="Pro residues" evidence="10">
    <location>
        <begin position="365"/>
        <end position="378"/>
    </location>
</feature>
<evidence type="ECO:0000256" key="3">
    <source>
        <dbReference type="ARBA" id="ARBA00022737"/>
    </source>
</evidence>
<dbReference type="InterPro" id="IPR011011">
    <property type="entry name" value="Znf_FYVE_PHD"/>
</dbReference>
<feature type="non-terminal residue" evidence="13">
    <location>
        <position position="1"/>
    </location>
</feature>
<dbReference type="FunFam" id="3.30.40.10:FF:000852">
    <property type="entry name" value="Histone-lysine N-methyltransferase 2C"/>
    <property type="match status" value="1"/>
</dbReference>
<accession>A0A7K5Z6S7</accession>
<dbReference type="GO" id="GO:0042800">
    <property type="term" value="F:histone H3K4 methyltransferase activity"/>
    <property type="evidence" value="ECO:0007669"/>
    <property type="project" value="TreeGrafter"/>
</dbReference>
<name>A0A7K5Z6S7_9AVES</name>
<comment type="subcellular location">
    <subcellularLocation>
        <location evidence="1">Nucleus</location>
    </subcellularLocation>
</comment>
<dbReference type="GO" id="GO:0008270">
    <property type="term" value="F:zinc ion binding"/>
    <property type="evidence" value="ECO:0007669"/>
    <property type="project" value="UniProtKB-KW"/>
</dbReference>
<feature type="domain" description="PHD-type" evidence="12">
    <location>
        <begin position="1"/>
        <end position="56"/>
    </location>
</feature>
<evidence type="ECO:0000259" key="12">
    <source>
        <dbReference type="PROSITE" id="PS51805"/>
    </source>
</evidence>
<evidence type="ECO:0000256" key="1">
    <source>
        <dbReference type="ARBA" id="ARBA00004123"/>
    </source>
</evidence>